<evidence type="ECO:0000256" key="1">
    <source>
        <dbReference type="ARBA" id="ARBA00038379"/>
    </source>
</evidence>
<dbReference type="PANTHER" id="PTHR22574:SF11">
    <property type="entry name" value="GOLGI-ASSOCIATED RAB2 INTERACTOR PROTEIN 6"/>
    <property type="match status" value="1"/>
</dbReference>
<sequence length="242" mass="27754">MSCPPDLPYYTAQSSPATGMFNTCMGKLQQQLYKGEYTIFKYAPMFESDFIQISKRGEVIDVHSRARRVTVGIVRTSPLLTLPDIMLLARPAALSDDYHRYSHATQERGNKPTQILELTRLFPLKLIKISIHNSTKQQLRLKLVTGRSFYLQLCPPADTRDLFVHWENLIYLLKPPVEAYSCTQAIPAGNKLNIPGFEEDNKSPVEDTIHFYEGDQDGLSIRNLHMNPEIVETTYYSYNMEE</sequence>
<dbReference type="Pfam" id="PF12480">
    <property type="entry name" value="GARIL_Rab2_bd"/>
    <property type="match status" value="1"/>
</dbReference>
<feature type="domain" description="Golgi associated RAB2 interactor protein-like Rab2B-binding" evidence="2">
    <location>
        <begin position="116"/>
        <end position="183"/>
    </location>
</feature>
<dbReference type="AlphaFoldDB" id="A0A8J6A472"/>
<dbReference type="GO" id="GO:0005634">
    <property type="term" value="C:nucleus"/>
    <property type="evidence" value="ECO:0007669"/>
    <property type="project" value="TreeGrafter"/>
</dbReference>
<evidence type="ECO:0000313" key="4">
    <source>
        <dbReference type="Proteomes" id="UP000700334"/>
    </source>
</evidence>
<protein>
    <submittedName>
        <fullName evidence="3">Protein FAM71C</fullName>
    </submittedName>
</protein>
<proteinExistence type="inferred from homology"/>
<comment type="caution">
    <text evidence="3">The sequence shown here is derived from an EMBL/GenBank/DDBJ whole genome shotgun (WGS) entry which is preliminary data.</text>
</comment>
<dbReference type="PANTHER" id="PTHR22574">
    <property type="match status" value="1"/>
</dbReference>
<dbReference type="InterPro" id="IPR022168">
    <property type="entry name" value="GARIL-like_Rab2B-bd"/>
</dbReference>
<keyword evidence="4" id="KW-1185">Reference proteome</keyword>
<gene>
    <name evidence="3" type="ORF">J0S82_003548</name>
</gene>
<evidence type="ECO:0000313" key="3">
    <source>
        <dbReference type="EMBL" id="KAG8513948.1"/>
    </source>
</evidence>
<comment type="similarity">
    <text evidence="1">Belongs to the GARIN family.</text>
</comment>
<name>A0A8J6A472_GALPY</name>
<reference evidence="3" key="1">
    <citation type="journal article" date="2021" name="Evol. Appl.">
        <title>The genome of the Pyrenean desman and the effects of bottlenecks and inbreeding on the genomic landscape of an endangered species.</title>
        <authorList>
            <person name="Escoda L."/>
            <person name="Castresana J."/>
        </authorList>
    </citation>
    <scope>NUCLEOTIDE SEQUENCE</scope>
    <source>
        <strain evidence="3">IBE-C5619</strain>
    </source>
</reference>
<organism evidence="3 4">
    <name type="scientific">Galemys pyrenaicus</name>
    <name type="common">Iberian desman</name>
    <name type="synonym">Pyrenean desman</name>
    <dbReference type="NCBI Taxonomy" id="202257"/>
    <lineage>
        <taxon>Eukaryota</taxon>
        <taxon>Metazoa</taxon>
        <taxon>Chordata</taxon>
        <taxon>Craniata</taxon>
        <taxon>Vertebrata</taxon>
        <taxon>Euteleostomi</taxon>
        <taxon>Mammalia</taxon>
        <taxon>Eutheria</taxon>
        <taxon>Laurasiatheria</taxon>
        <taxon>Eulipotyphla</taxon>
        <taxon>Talpidae</taxon>
        <taxon>Galemys</taxon>
    </lineage>
</organism>
<evidence type="ECO:0000259" key="2">
    <source>
        <dbReference type="Pfam" id="PF12480"/>
    </source>
</evidence>
<dbReference type="OrthoDB" id="9942703at2759"/>
<dbReference type="EMBL" id="JAGFMF010011752">
    <property type="protein sequence ID" value="KAG8513948.1"/>
    <property type="molecule type" value="Genomic_DNA"/>
</dbReference>
<dbReference type="Proteomes" id="UP000700334">
    <property type="component" value="Unassembled WGS sequence"/>
</dbReference>
<accession>A0A8J6A472</accession>